<dbReference type="Pfam" id="PF13635">
    <property type="entry name" value="DUF4143"/>
    <property type="match status" value="1"/>
</dbReference>
<evidence type="ECO:0000313" key="4">
    <source>
        <dbReference type="Proteomes" id="UP000248724"/>
    </source>
</evidence>
<proteinExistence type="predicted"/>
<dbReference type="Pfam" id="PF13173">
    <property type="entry name" value="AAA_14"/>
    <property type="match status" value="1"/>
</dbReference>
<sequence length="410" mass="44518">MLPHVQAALGDTRVVLIAGARQAGKSTLARIILAALPDAVEFSLDDEATLAAARDDPTGFIQHEATIFIDEIQRAPQLLLAIKAAVDRSSAPGRFLLTGSADVLAMAKVADALPGRMEIIELWPFSQGEIEGQIEGFIDRAFAGWTGRTPTTLLKPDYLRRAARGGFPDVVLTRDTERRRAAWFESYVLALTRREARDIAGVERPQELRQLLRLLAARSGRLLKIEEVARDAGLAPTTTRRYVRLLEAAYIVRTLPGWATSKTTRAVRASKIYVCDSGLLCHLLGVTADAMATPSSGDAGPLLETFVTMELARQLGWSDTRASLFHFRSKDGTEVDAVLEAADGRLVGVEVKAGATVRSEDFRGLRLLMDKVGDRFRAGLVLYTGTETLSFGDKLGCAPISSLWTTEGGN</sequence>
<dbReference type="InterPro" id="IPR036390">
    <property type="entry name" value="WH_DNA-bd_sf"/>
</dbReference>
<dbReference type="InterPro" id="IPR041682">
    <property type="entry name" value="AAA_14"/>
</dbReference>
<dbReference type="PANTHER" id="PTHR43566:SF2">
    <property type="entry name" value="DUF4143 DOMAIN-CONTAINING PROTEIN"/>
    <property type="match status" value="1"/>
</dbReference>
<dbReference type="EMBL" id="QHBU01000047">
    <property type="protein sequence ID" value="PZR83033.1"/>
    <property type="molecule type" value="Genomic_DNA"/>
</dbReference>
<dbReference type="GO" id="GO:0006355">
    <property type="term" value="P:regulation of DNA-templated transcription"/>
    <property type="evidence" value="ECO:0007669"/>
    <property type="project" value="InterPro"/>
</dbReference>
<dbReference type="InterPro" id="IPR027417">
    <property type="entry name" value="P-loop_NTPase"/>
</dbReference>
<comment type="caution">
    <text evidence="3">The sequence shown here is derived from an EMBL/GenBank/DDBJ whole genome shotgun (WGS) entry which is preliminary data.</text>
</comment>
<organism evidence="3 4">
    <name type="scientific">Candidatus Aeolococcus gillhamiae</name>
    <dbReference type="NCBI Taxonomy" id="3127015"/>
    <lineage>
        <taxon>Bacteria</taxon>
        <taxon>Bacillati</taxon>
        <taxon>Candidatus Dormiibacterota</taxon>
        <taxon>Candidatus Dormibacteria</taxon>
        <taxon>Candidatus Aeolococcales</taxon>
        <taxon>Candidatus Aeolococcaceae</taxon>
        <taxon>Candidatus Aeolococcus</taxon>
    </lineage>
</organism>
<accession>A0A2W5ZCL2</accession>
<dbReference type="Proteomes" id="UP000248724">
    <property type="component" value="Unassembled WGS sequence"/>
</dbReference>
<dbReference type="InterPro" id="IPR025420">
    <property type="entry name" value="DUF4143"/>
</dbReference>
<dbReference type="SUPFAM" id="SSF46785">
    <property type="entry name" value="Winged helix' DNA-binding domain"/>
    <property type="match status" value="1"/>
</dbReference>
<feature type="domain" description="AAA" evidence="1">
    <location>
        <begin position="12"/>
        <end position="130"/>
    </location>
</feature>
<reference evidence="3 4" key="1">
    <citation type="journal article" date="2017" name="Nature">
        <title>Atmospheric trace gases support primary production in Antarctic desert surface soil.</title>
        <authorList>
            <person name="Ji M."/>
            <person name="Greening C."/>
            <person name="Vanwonterghem I."/>
            <person name="Carere C.R."/>
            <person name="Bay S.K."/>
            <person name="Steen J.A."/>
            <person name="Montgomery K."/>
            <person name="Lines T."/>
            <person name="Beardall J."/>
            <person name="van Dorst J."/>
            <person name="Snape I."/>
            <person name="Stott M.B."/>
            <person name="Hugenholtz P."/>
            <person name="Ferrari B.C."/>
        </authorList>
    </citation>
    <scope>NUCLEOTIDE SEQUENCE [LARGE SCALE GENOMIC DNA]</scope>
    <source>
        <strain evidence="3">RRmetagenome_bin12</strain>
    </source>
</reference>
<evidence type="ECO:0008006" key="5">
    <source>
        <dbReference type="Google" id="ProtNLM"/>
    </source>
</evidence>
<dbReference type="GO" id="GO:0003677">
    <property type="term" value="F:DNA binding"/>
    <property type="evidence" value="ECO:0007669"/>
    <property type="project" value="InterPro"/>
</dbReference>
<evidence type="ECO:0000313" key="3">
    <source>
        <dbReference type="EMBL" id="PZR83033.1"/>
    </source>
</evidence>
<evidence type="ECO:0000259" key="1">
    <source>
        <dbReference type="Pfam" id="PF13173"/>
    </source>
</evidence>
<feature type="domain" description="DUF4143" evidence="2">
    <location>
        <begin position="194"/>
        <end position="354"/>
    </location>
</feature>
<dbReference type="PANTHER" id="PTHR43566">
    <property type="entry name" value="CONSERVED PROTEIN"/>
    <property type="match status" value="1"/>
</dbReference>
<gene>
    <name evidence="3" type="ORF">DLM65_02835</name>
</gene>
<dbReference type="SUPFAM" id="SSF52540">
    <property type="entry name" value="P-loop containing nucleoside triphosphate hydrolases"/>
    <property type="match status" value="1"/>
</dbReference>
<dbReference type="AlphaFoldDB" id="A0A2W5ZCL2"/>
<protein>
    <recommendedName>
        <fullName evidence="5">ATPase</fullName>
    </recommendedName>
</protein>
<evidence type="ECO:0000259" key="2">
    <source>
        <dbReference type="Pfam" id="PF13635"/>
    </source>
</evidence>
<name>A0A2W5ZCL2_9BACT</name>